<proteinExistence type="predicted"/>
<accession>A0ABP9GMD6</accession>
<dbReference type="Proteomes" id="UP001500466">
    <property type="component" value="Unassembled WGS sequence"/>
</dbReference>
<name>A0ABP9GMD6_9ACTN</name>
<protein>
    <recommendedName>
        <fullName evidence="3">DNA-binding protein</fullName>
    </recommendedName>
</protein>
<keyword evidence="2" id="KW-1185">Reference proteome</keyword>
<dbReference type="EMBL" id="BAABHS010000002">
    <property type="protein sequence ID" value="GAA4948164.1"/>
    <property type="molecule type" value="Genomic_DNA"/>
</dbReference>
<evidence type="ECO:0000313" key="1">
    <source>
        <dbReference type="EMBL" id="GAA4948164.1"/>
    </source>
</evidence>
<comment type="caution">
    <text evidence="1">The sequence shown here is derived from an EMBL/GenBank/DDBJ whole genome shotgun (WGS) entry which is preliminary data.</text>
</comment>
<sequence length="1639" mass="176154">MTAQQPHPDTAADTAAELLDAGAILPSGSVSGDDVDTLTARTYVHPALDDRRIVRLVPGTLGDAEDLALDFLGLVRDGDAPEVGHVRRETLGFPAWALVNDPANGHHALALVRDIERLDRQARSKPGFAKDGFAALGERLGRAVPHFLPTFYEQAARIFLAHDNTTYAATFFGKARDAERVHNLVVEEERLRAVFLEFAFAGALTAKALKEYARDLSRRLGPDEAWTQFRRLCVERGAAGMAPYAGLAEDARAMIKATGRDQAAEERALIAELLPGSAIVRAPVSFWKTFAKSLAAAAAEQPELRIRLLEIMPNPGSGKAEDVDDLWLGILAAAGAEELLTTPGALEPGKAAGWFSRWAGHIRRGYRDRGRHVETLALAARMAPALRAGGGAVGLFGATWRKNADPDLLDLLLAEGVAVETPPDGASLELADWFKDTGDGRRDLAAAAADPRIAPLLRAAVGRLGNADSGRHLPATAAHPVLRGSLHAWLEDRTAELEQQAGLPDALALLSVLRPFARVCADVHPDAAARVAAFDPAPILARTLRAGILDELGWPALDEAMKLLGAEGRGIAPGYPDDSKLVVNTDEAWPALILSTPTKAVVVGPDGILLDHDLRIPGKPDDRGRTRFFHIDGDLLVVWREDDTPQAYWASRPADVFEPTGEVPNRWGYDPGHKSLPHPDGGRVTGDRTFHAGDTALPHRRSVAGDGTGYWVWNTDTYPSAWYEYDPATGNRGRASLPGPWAAAVADGGSLVVDECTLRPMQPGLEDTPFGTDGRLLGSWVRIDDHGVATAGTTDGHTAALPAADLLWNGRPRWSPVGGVKVPGARPTVAVHDEHVRLYDGDLHLGDVKLRNRGSDHAAGTRFVPDLAYWHALRPRDEAASQALRATGTEQARALIDGAQAEYDAAKAAAEPDTAVTEPLPLATVEAALPGVAHPRIADGVGGITLVAARLQRGLTAFGNPPAASAQDPDEYQPKHGEDETIAAAAEGFAGRAYWYSDGTSFGILNQIRTIAGLLATSPDPNAAAGWSTTRVRLAPLKTDWTPLVGNLEPLLFRAASVYPAANHRAAIRLLADELSAEALHRPGQLRRVCLAAEQAPGTRVGDVLRNGDRIVVIIAQDGWGHDRQQVWRAVDYDPSGAFAAVDGFTVHDEHRFDYPDDRARVTELLRLVAESGPIAWNPAHVEALCADTDLRPAEAAYLLAGLPRFGSGSAFEADGLAAIGLKPTAADTARRRLGSLGGQEVRGLLRTAIPRDAAALWTDGPDTAAVVAAWRAAFGAVVRVPEEVADAADKAHIRADVLEAVFNSSDVPYLTRTTTQKLDEQNQLVAADAAAVPNLGQLADLIFTARWLAYRLPYGDPVRTHLPRITAMIRERLRDPNLLVHADVNWSPAGEYTSPALREAAGLPREGAWEPDGLLRIGDAVVLAPWGQGEGDHIWVRPAAFTGADDLELLRLVGLGGEYRGHGLRSLREVLGADFDRVFGTGIGGEVHYAQDPSRSVPDLVAEVAKTHEIGDDAATLYLQLLALPDPTDRNAARWTGWKPARLKKARAELAATDLVVTAKRARAGRSMFLPGGWHEYKRALPLEVWKDGLYPVADAVRGILPEDPVDELFVRAWQRVAEGDAPGFEQLETRTRRGRRR</sequence>
<evidence type="ECO:0008006" key="3">
    <source>
        <dbReference type="Google" id="ProtNLM"/>
    </source>
</evidence>
<reference evidence="2" key="1">
    <citation type="journal article" date="2019" name="Int. J. Syst. Evol. Microbiol.">
        <title>The Global Catalogue of Microorganisms (GCM) 10K type strain sequencing project: providing services to taxonomists for standard genome sequencing and annotation.</title>
        <authorList>
            <consortium name="The Broad Institute Genomics Platform"/>
            <consortium name="The Broad Institute Genome Sequencing Center for Infectious Disease"/>
            <person name="Wu L."/>
            <person name="Ma J."/>
        </authorList>
    </citation>
    <scope>NUCLEOTIDE SEQUENCE [LARGE SCALE GENOMIC DNA]</scope>
    <source>
        <strain evidence="2">JCM 17986</strain>
    </source>
</reference>
<organism evidence="1 2">
    <name type="scientific">Yinghuangia aomiensis</name>
    <dbReference type="NCBI Taxonomy" id="676205"/>
    <lineage>
        <taxon>Bacteria</taxon>
        <taxon>Bacillati</taxon>
        <taxon>Actinomycetota</taxon>
        <taxon>Actinomycetes</taxon>
        <taxon>Kitasatosporales</taxon>
        <taxon>Streptomycetaceae</taxon>
        <taxon>Yinghuangia</taxon>
    </lineage>
</organism>
<dbReference type="RefSeq" id="WP_345673575.1">
    <property type="nucleotide sequence ID" value="NZ_BAABHS010000002.1"/>
</dbReference>
<gene>
    <name evidence="1" type="ORF">GCM10023205_05230</name>
</gene>
<evidence type="ECO:0000313" key="2">
    <source>
        <dbReference type="Proteomes" id="UP001500466"/>
    </source>
</evidence>